<dbReference type="EMBL" id="PZQS01000009">
    <property type="protein sequence ID" value="PVD25074.1"/>
    <property type="molecule type" value="Genomic_DNA"/>
</dbReference>
<evidence type="ECO:0000256" key="1">
    <source>
        <dbReference type="SAM" id="MobiDB-lite"/>
    </source>
</evidence>
<feature type="compositionally biased region" description="Basic and acidic residues" evidence="1">
    <location>
        <begin position="31"/>
        <end position="47"/>
    </location>
</feature>
<evidence type="ECO:0000313" key="3">
    <source>
        <dbReference type="Proteomes" id="UP000245119"/>
    </source>
</evidence>
<feature type="region of interest" description="Disordered" evidence="1">
    <location>
        <begin position="1"/>
        <end position="71"/>
    </location>
</feature>
<dbReference type="AlphaFoldDB" id="A0A2T7NV95"/>
<gene>
    <name evidence="2" type="ORF">C0Q70_15572</name>
</gene>
<reference evidence="2 3" key="1">
    <citation type="submission" date="2018-04" db="EMBL/GenBank/DDBJ databases">
        <title>The genome of golden apple snail Pomacea canaliculata provides insight into stress tolerance and invasive adaptation.</title>
        <authorList>
            <person name="Liu C."/>
            <person name="Liu B."/>
            <person name="Ren Y."/>
            <person name="Zhang Y."/>
            <person name="Wang H."/>
            <person name="Li S."/>
            <person name="Jiang F."/>
            <person name="Yin L."/>
            <person name="Zhang G."/>
            <person name="Qian W."/>
            <person name="Fan W."/>
        </authorList>
    </citation>
    <scope>NUCLEOTIDE SEQUENCE [LARGE SCALE GENOMIC DNA]</scope>
    <source>
        <strain evidence="2">SZHN2017</strain>
        <tissue evidence="2">Muscle</tissue>
    </source>
</reference>
<keyword evidence="3" id="KW-1185">Reference proteome</keyword>
<evidence type="ECO:0000313" key="2">
    <source>
        <dbReference type="EMBL" id="PVD25074.1"/>
    </source>
</evidence>
<accession>A0A2T7NV95</accession>
<dbReference type="Proteomes" id="UP000245119">
    <property type="component" value="Linkage Group LG9"/>
</dbReference>
<proteinExistence type="predicted"/>
<feature type="compositionally biased region" description="Low complexity" evidence="1">
    <location>
        <begin position="48"/>
        <end position="63"/>
    </location>
</feature>
<organism evidence="2 3">
    <name type="scientific">Pomacea canaliculata</name>
    <name type="common">Golden apple snail</name>
    <dbReference type="NCBI Taxonomy" id="400727"/>
    <lineage>
        <taxon>Eukaryota</taxon>
        <taxon>Metazoa</taxon>
        <taxon>Spiralia</taxon>
        <taxon>Lophotrochozoa</taxon>
        <taxon>Mollusca</taxon>
        <taxon>Gastropoda</taxon>
        <taxon>Caenogastropoda</taxon>
        <taxon>Architaenioglossa</taxon>
        <taxon>Ampullarioidea</taxon>
        <taxon>Ampullariidae</taxon>
        <taxon>Pomacea</taxon>
    </lineage>
</organism>
<sequence length="128" mass="14095">MDHRGATQGGRSEGVSGRRGVKGPRALQVQSHEDDKESERWDPERNGARSSSSSVRPSDGHGSAAAFTPSALGAERAPRCVAAAAARWRRRWMLRLHQNWTRSLYAQSVRGGVVVVASSVDYYVRRIH</sequence>
<name>A0A2T7NV95_POMCA</name>
<protein>
    <submittedName>
        <fullName evidence="2">Uncharacterized protein</fullName>
    </submittedName>
</protein>
<comment type="caution">
    <text evidence="2">The sequence shown here is derived from an EMBL/GenBank/DDBJ whole genome shotgun (WGS) entry which is preliminary data.</text>
</comment>